<reference evidence="2" key="1">
    <citation type="journal article" date="2016" name="Nature">
        <title>Genome evolution in the allotetraploid frog Xenopus laevis.</title>
        <authorList>
            <person name="Session A.M."/>
            <person name="Uno Y."/>
            <person name="Kwon T."/>
            <person name="Chapman J.A."/>
            <person name="Toyoda A."/>
            <person name="Takahashi S."/>
            <person name="Fukui A."/>
            <person name="Hikosaka A."/>
            <person name="Suzuki A."/>
            <person name="Kondo M."/>
            <person name="van Heeringen S.J."/>
            <person name="Quigley I."/>
            <person name="Heinz S."/>
            <person name="Ogino H."/>
            <person name="Ochi H."/>
            <person name="Hellsten U."/>
            <person name="Lyons J.B."/>
            <person name="Simakov O."/>
            <person name="Putnam N."/>
            <person name="Stites J."/>
            <person name="Kuroki Y."/>
            <person name="Tanaka T."/>
            <person name="Michiue T."/>
            <person name="Watanabe M."/>
            <person name="Bogdanovic O."/>
            <person name="Lister R."/>
            <person name="Georgiou G."/>
            <person name="Paranjpe S.S."/>
            <person name="van Kruijsbergen I."/>
            <person name="Shu S."/>
            <person name="Carlson J."/>
            <person name="Kinoshita T."/>
            <person name="Ohta Y."/>
            <person name="Mawaribuchi S."/>
            <person name="Jenkins J."/>
            <person name="Grimwood J."/>
            <person name="Schmutz J."/>
            <person name="Mitros T."/>
            <person name="Mozaffari S.V."/>
            <person name="Suzuki Y."/>
            <person name="Haramoto Y."/>
            <person name="Yamamoto T.S."/>
            <person name="Takagi C."/>
            <person name="Heald R."/>
            <person name="Miller K."/>
            <person name="Haudenschild C."/>
            <person name="Kitzman J."/>
            <person name="Nakayama T."/>
            <person name="Izutsu Y."/>
            <person name="Robert J."/>
            <person name="Fortriede J."/>
            <person name="Burns K."/>
            <person name="Lotay V."/>
            <person name="Karimi K."/>
            <person name="Yasuoka Y."/>
            <person name="Dichmann D.S."/>
            <person name="Flajnik M.F."/>
            <person name="Houston D.W."/>
            <person name="Shendure J."/>
            <person name="DuPasquier L."/>
            <person name="Vize P.D."/>
            <person name="Zorn A.M."/>
            <person name="Ito M."/>
            <person name="Marcotte E.M."/>
            <person name="Wallingford J.B."/>
            <person name="Ito Y."/>
            <person name="Asashima M."/>
            <person name="Ueno N."/>
            <person name="Matsuda Y."/>
            <person name="Veenstra G.J."/>
            <person name="Fujiyama A."/>
            <person name="Harland R.M."/>
            <person name="Taira M."/>
            <person name="Rokhsar D.S."/>
        </authorList>
    </citation>
    <scope>NUCLEOTIDE SEQUENCE [LARGE SCALE GENOMIC DNA]</scope>
    <source>
        <strain evidence="2">J</strain>
    </source>
</reference>
<evidence type="ECO:0000313" key="2">
    <source>
        <dbReference type="Proteomes" id="UP000694892"/>
    </source>
</evidence>
<dbReference type="AlphaFoldDB" id="A0A974D9W4"/>
<sequence length="74" mass="8389">MSASAIHFQCSPLSIKIYGNIKCIKSIPVQKYFASRKANILSTLSTVFSVQRNDYIPLFTVRNSSDKFDFGRHT</sequence>
<dbReference type="Proteomes" id="UP000694892">
    <property type="component" value="Chromosome 3S"/>
</dbReference>
<proteinExistence type="predicted"/>
<protein>
    <submittedName>
        <fullName evidence="1">Uncharacterized protein</fullName>
    </submittedName>
</protein>
<organism evidence="1 2">
    <name type="scientific">Xenopus laevis</name>
    <name type="common">African clawed frog</name>
    <dbReference type="NCBI Taxonomy" id="8355"/>
    <lineage>
        <taxon>Eukaryota</taxon>
        <taxon>Metazoa</taxon>
        <taxon>Chordata</taxon>
        <taxon>Craniata</taxon>
        <taxon>Vertebrata</taxon>
        <taxon>Euteleostomi</taxon>
        <taxon>Amphibia</taxon>
        <taxon>Batrachia</taxon>
        <taxon>Anura</taxon>
        <taxon>Pipoidea</taxon>
        <taxon>Pipidae</taxon>
        <taxon>Xenopodinae</taxon>
        <taxon>Xenopus</taxon>
        <taxon>Xenopus</taxon>
    </lineage>
</organism>
<accession>A0A974D9W4</accession>
<dbReference type="EMBL" id="CM004471">
    <property type="protein sequence ID" value="OCT86856.1"/>
    <property type="molecule type" value="Genomic_DNA"/>
</dbReference>
<evidence type="ECO:0000313" key="1">
    <source>
        <dbReference type="EMBL" id="OCT86856.1"/>
    </source>
</evidence>
<gene>
    <name evidence="1" type="ORF">XELAEV_18020546mg</name>
</gene>
<name>A0A974D9W4_XENLA</name>